<organism evidence="2 3">
    <name type="scientific">Schizosaccharomyces cryophilus (strain OY26 / ATCC MYA-4695 / CBS 11777 / NBRC 106824 / NRRL Y48691)</name>
    <name type="common">Fission yeast</name>
    <dbReference type="NCBI Taxonomy" id="653667"/>
    <lineage>
        <taxon>Eukaryota</taxon>
        <taxon>Fungi</taxon>
        <taxon>Dikarya</taxon>
        <taxon>Ascomycota</taxon>
        <taxon>Taphrinomycotina</taxon>
        <taxon>Schizosaccharomycetes</taxon>
        <taxon>Schizosaccharomycetales</taxon>
        <taxon>Schizosaccharomycetaceae</taxon>
        <taxon>Schizosaccharomyces</taxon>
    </lineage>
</organism>
<evidence type="ECO:0000313" key="2">
    <source>
        <dbReference type="EMBL" id="EPY50030.1"/>
    </source>
</evidence>
<keyword evidence="3" id="KW-1185">Reference proteome</keyword>
<dbReference type="RefSeq" id="XP_013025368.1">
    <property type="nucleotide sequence ID" value="XM_013169914.1"/>
</dbReference>
<dbReference type="OrthoDB" id="5365620at2759"/>
<evidence type="ECO:0000256" key="1">
    <source>
        <dbReference type="SAM" id="MobiDB-lite"/>
    </source>
</evidence>
<name>S9VVB8_SCHCR</name>
<dbReference type="Proteomes" id="UP000015464">
    <property type="component" value="Unassembled WGS sequence"/>
</dbReference>
<dbReference type="EMBL" id="KE546994">
    <property type="protein sequence ID" value="EPY50030.1"/>
    <property type="molecule type" value="Genomic_DNA"/>
</dbReference>
<reference evidence="2 3" key="1">
    <citation type="journal article" date="2011" name="Science">
        <title>Comparative functional genomics of the fission yeasts.</title>
        <authorList>
            <person name="Rhind N."/>
            <person name="Chen Z."/>
            <person name="Yassour M."/>
            <person name="Thompson D.A."/>
            <person name="Haas B.J."/>
            <person name="Habib N."/>
            <person name="Wapinski I."/>
            <person name="Roy S."/>
            <person name="Lin M.F."/>
            <person name="Heiman D.I."/>
            <person name="Young S.K."/>
            <person name="Furuya K."/>
            <person name="Guo Y."/>
            <person name="Pidoux A."/>
            <person name="Chen H.M."/>
            <person name="Robbertse B."/>
            <person name="Goldberg J.M."/>
            <person name="Aoki K."/>
            <person name="Bayne E.H."/>
            <person name="Berlin A.M."/>
            <person name="Desjardins C.A."/>
            <person name="Dobbs E."/>
            <person name="Dukaj L."/>
            <person name="Fan L."/>
            <person name="FitzGerald M.G."/>
            <person name="French C."/>
            <person name="Gujja S."/>
            <person name="Hansen K."/>
            <person name="Keifenheim D."/>
            <person name="Levin J.Z."/>
            <person name="Mosher R.A."/>
            <person name="Mueller C.A."/>
            <person name="Pfiffner J."/>
            <person name="Priest M."/>
            <person name="Russ C."/>
            <person name="Smialowska A."/>
            <person name="Swoboda P."/>
            <person name="Sykes S.M."/>
            <person name="Vaughn M."/>
            <person name="Vengrova S."/>
            <person name="Yoder R."/>
            <person name="Zeng Q."/>
            <person name="Allshire R."/>
            <person name="Baulcombe D."/>
            <person name="Birren B.W."/>
            <person name="Brown W."/>
            <person name="Ekwall K."/>
            <person name="Kellis M."/>
            <person name="Leatherwood J."/>
            <person name="Levin H."/>
            <person name="Margalit H."/>
            <person name="Martienssen R."/>
            <person name="Nieduszynski C.A."/>
            <person name="Spatafora J.W."/>
            <person name="Friedman N."/>
            <person name="Dalgaard J.Z."/>
            <person name="Baumann P."/>
            <person name="Niki H."/>
            <person name="Regev A."/>
            <person name="Nusbaum C."/>
        </authorList>
    </citation>
    <scope>NUCLEOTIDE SEQUENCE [LARGE SCALE GENOMIC DNA]</scope>
    <source>
        <strain evidence="3">OY26 / ATCC MYA-4695 / CBS 11777 / NBRC 106824 / NRRL Y48691</strain>
    </source>
</reference>
<sequence>MSTHPFSLLKNNQTNKQPSSTQPVNLDFKTPVQIHWQTPQQTIAGQSFCQHRPTRTICISFEDSLFQFTQKKPSLQNPKLRKLES</sequence>
<proteinExistence type="predicted"/>
<gene>
    <name evidence="2" type="ORF">SPOG_03499</name>
</gene>
<accession>S9VVB8</accession>
<dbReference type="HOGENOM" id="CLU_2513927_0_0_1"/>
<feature type="compositionally biased region" description="Polar residues" evidence="1">
    <location>
        <begin position="1"/>
        <end position="24"/>
    </location>
</feature>
<protein>
    <submittedName>
        <fullName evidence="2">Uncharacterized protein</fullName>
    </submittedName>
</protein>
<evidence type="ECO:0000313" key="3">
    <source>
        <dbReference type="Proteomes" id="UP000015464"/>
    </source>
</evidence>
<dbReference type="GeneID" id="25037816"/>
<dbReference type="OMA" id="IAGQSFC"/>
<feature type="region of interest" description="Disordered" evidence="1">
    <location>
        <begin position="1"/>
        <end position="25"/>
    </location>
</feature>
<dbReference type="AlphaFoldDB" id="S9VVB8"/>